<evidence type="ECO:0000256" key="1">
    <source>
        <dbReference type="ARBA" id="ARBA00022801"/>
    </source>
</evidence>
<dbReference type="STRING" id="633149.Bresu_2856"/>
<sequence>MNRWRPGRRELLGMAAVVGTVPGLATAQPDLIDVVPLWPADPPGGRDVRVTEQVILRTPGGDPNDTAFLHVTNPWLMMRRPAVPNGAAVLIIPGGGFQRVAVSRSGGAIDRWLASLGYTAFVMNYRLPADGWAAGPDAPLQDAQRALRLIRARSSELGIDPDRIAVLGFSAGGYVAGGLATRFHHDTYDPVDAADRLPTRPSACGLFFPVVTMTAPHAHPASLRALLGDGPSDAARRAASIEAHVPPDTPATFIATAADDAVVPAENSLLMWTALRERNIPTEMHLFETGGHGLGGGDPADPAVVWPRLLSGFLTRHGI</sequence>
<proteinExistence type="predicted"/>
<dbReference type="eggNOG" id="COG0657">
    <property type="taxonomic scope" value="Bacteria"/>
</dbReference>
<dbReference type="RefSeq" id="WP_013270264.1">
    <property type="nucleotide sequence ID" value="NC_014375.1"/>
</dbReference>
<dbReference type="Pfam" id="PF20434">
    <property type="entry name" value="BD-FAE"/>
    <property type="match status" value="1"/>
</dbReference>
<evidence type="ECO:0000259" key="2">
    <source>
        <dbReference type="Pfam" id="PF20434"/>
    </source>
</evidence>
<protein>
    <recommendedName>
        <fullName evidence="2">BD-FAE-like domain-containing protein</fullName>
    </recommendedName>
</protein>
<dbReference type="InParanoid" id="D9QN07"/>
<dbReference type="AlphaFoldDB" id="D9QN07"/>
<dbReference type="GO" id="GO:0016787">
    <property type="term" value="F:hydrolase activity"/>
    <property type="evidence" value="ECO:0007669"/>
    <property type="project" value="UniProtKB-KW"/>
</dbReference>
<feature type="domain" description="BD-FAE-like" evidence="2">
    <location>
        <begin position="88"/>
        <end position="275"/>
    </location>
</feature>
<organism evidence="3 4">
    <name type="scientific">Brevundimonas subvibrioides (strain ATCC 15264 / DSM 4735 / LMG 14903 / NBRC 16000 / CB 81)</name>
    <name type="common">Caulobacter subvibrioides</name>
    <dbReference type="NCBI Taxonomy" id="633149"/>
    <lineage>
        <taxon>Bacteria</taxon>
        <taxon>Pseudomonadati</taxon>
        <taxon>Pseudomonadota</taxon>
        <taxon>Alphaproteobacteria</taxon>
        <taxon>Caulobacterales</taxon>
        <taxon>Caulobacteraceae</taxon>
        <taxon>Brevundimonas</taxon>
    </lineage>
</organism>
<dbReference type="InterPro" id="IPR049492">
    <property type="entry name" value="BD-FAE-like_dom"/>
</dbReference>
<dbReference type="EMBL" id="CP002102">
    <property type="protein sequence ID" value="ADL02163.1"/>
    <property type="molecule type" value="Genomic_DNA"/>
</dbReference>
<accession>D9QN07</accession>
<dbReference type="OrthoDB" id="9771666at2"/>
<evidence type="ECO:0000313" key="3">
    <source>
        <dbReference type="EMBL" id="ADL02163.1"/>
    </source>
</evidence>
<name>D9QN07_BRESC</name>
<dbReference type="Gene3D" id="3.40.50.1820">
    <property type="entry name" value="alpha/beta hydrolase"/>
    <property type="match status" value="1"/>
</dbReference>
<reference evidence="4" key="1">
    <citation type="journal article" date="2011" name="J. Bacteriol.">
        <title>Genome sequences of eight morphologically diverse alphaproteobacteria.</title>
        <authorList>
            <consortium name="US DOE Joint Genome Institute"/>
            <person name="Brown P.J."/>
            <person name="Kysela D.T."/>
            <person name="Buechlein A."/>
            <person name="Hemmerich C."/>
            <person name="Brun Y.V."/>
        </authorList>
    </citation>
    <scope>NUCLEOTIDE SEQUENCE [LARGE SCALE GENOMIC DNA]</scope>
    <source>
        <strain evidence="4">ATCC 15264 / DSM 4735 / LMG 14903 / NBRC 16000 / CB 81</strain>
    </source>
</reference>
<keyword evidence="4" id="KW-1185">Reference proteome</keyword>
<evidence type="ECO:0000313" key="4">
    <source>
        <dbReference type="Proteomes" id="UP000002696"/>
    </source>
</evidence>
<dbReference type="PANTHER" id="PTHR48081">
    <property type="entry name" value="AB HYDROLASE SUPERFAMILY PROTEIN C4A8.06C"/>
    <property type="match status" value="1"/>
</dbReference>
<gene>
    <name evidence="3" type="ordered locus">Bresu_2856</name>
</gene>
<dbReference type="BioCyc" id="BSUB633149:G1GM8-2870-MONOMER"/>
<dbReference type="SUPFAM" id="SSF53474">
    <property type="entry name" value="alpha/beta-Hydrolases"/>
    <property type="match status" value="1"/>
</dbReference>
<dbReference type="PANTHER" id="PTHR48081:SF6">
    <property type="entry name" value="PEPTIDASE S9 PROLYL OLIGOPEPTIDASE CATALYTIC DOMAIN-CONTAINING PROTEIN"/>
    <property type="match status" value="1"/>
</dbReference>
<dbReference type="KEGG" id="bsb:Bresu_2856"/>
<dbReference type="InterPro" id="IPR050300">
    <property type="entry name" value="GDXG_lipolytic_enzyme"/>
</dbReference>
<dbReference type="Proteomes" id="UP000002696">
    <property type="component" value="Chromosome"/>
</dbReference>
<dbReference type="InterPro" id="IPR029058">
    <property type="entry name" value="AB_hydrolase_fold"/>
</dbReference>
<dbReference type="HOGENOM" id="CLU_012494_5_1_5"/>
<keyword evidence="1" id="KW-0378">Hydrolase</keyword>